<dbReference type="InterPro" id="IPR011527">
    <property type="entry name" value="ABC1_TM_dom"/>
</dbReference>
<dbReference type="GO" id="GO:0005524">
    <property type="term" value="F:ATP binding"/>
    <property type="evidence" value="ECO:0007669"/>
    <property type="project" value="UniProtKB-KW"/>
</dbReference>
<keyword evidence="4" id="KW-0547">Nucleotide-binding</keyword>
<evidence type="ECO:0000259" key="11">
    <source>
        <dbReference type="PROSITE" id="PS50929"/>
    </source>
</evidence>
<dbReference type="Pfam" id="PF00005">
    <property type="entry name" value="ABC_tran"/>
    <property type="match status" value="1"/>
</dbReference>
<dbReference type="InterPro" id="IPR039421">
    <property type="entry name" value="Type_1_exporter"/>
</dbReference>
<evidence type="ECO:0000256" key="9">
    <source>
        <dbReference type="SAM" id="Phobius"/>
    </source>
</evidence>
<dbReference type="NCBIfam" id="TIGR01842">
    <property type="entry name" value="type_I_sec_PrtD"/>
    <property type="match status" value="1"/>
</dbReference>
<feature type="transmembrane region" description="Helical" evidence="9">
    <location>
        <begin position="67"/>
        <end position="87"/>
    </location>
</feature>
<dbReference type="GO" id="GO:0016887">
    <property type="term" value="F:ATP hydrolysis activity"/>
    <property type="evidence" value="ECO:0007669"/>
    <property type="project" value="InterPro"/>
</dbReference>
<dbReference type="SUPFAM" id="SSF52540">
    <property type="entry name" value="P-loop containing nucleoside triphosphate hydrolases"/>
    <property type="match status" value="1"/>
</dbReference>
<evidence type="ECO:0000256" key="2">
    <source>
        <dbReference type="ARBA" id="ARBA00005417"/>
    </source>
</evidence>
<gene>
    <name evidence="12" type="ORF">RSO01_60290</name>
</gene>
<dbReference type="SUPFAM" id="SSF90123">
    <property type="entry name" value="ABC transporter transmembrane region"/>
    <property type="match status" value="1"/>
</dbReference>
<dbReference type="InterPro" id="IPR017871">
    <property type="entry name" value="ABC_transporter-like_CS"/>
</dbReference>
<dbReference type="GO" id="GO:0005886">
    <property type="term" value="C:plasma membrane"/>
    <property type="evidence" value="ECO:0007669"/>
    <property type="project" value="UniProtKB-SubCell"/>
</dbReference>
<dbReference type="EMBL" id="BKAJ01000112">
    <property type="protein sequence ID" value="GEP58863.1"/>
    <property type="molecule type" value="Genomic_DNA"/>
</dbReference>
<keyword evidence="13" id="KW-1185">Reference proteome</keyword>
<dbReference type="InterPro" id="IPR027417">
    <property type="entry name" value="P-loop_NTPase"/>
</dbReference>
<feature type="domain" description="ABC transporter" evidence="10">
    <location>
        <begin position="341"/>
        <end position="576"/>
    </location>
</feature>
<evidence type="ECO:0000256" key="6">
    <source>
        <dbReference type="ARBA" id="ARBA00022989"/>
    </source>
</evidence>
<keyword evidence="3 9" id="KW-0812">Transmembrane</keyword>
<evidence type="ECO:0000256" key="7">
    <source>
        <dbReference type="ARBA" id="ARBA00023136"/>
    </source>
</evidence>
<feature type="transmembrane region" description="Helical" evidence="9">
    <location>
        <begin position="32"/>
        <end position="55"/>
    </location>
</feature>
<dbReference type="PROSITE" id="PS50893">
    <property type="entry name" value="ABC_TRANSPORTER_2"/>
    <property type="match status" value="1"/>
</dbReference>
<keyword evidence="6 9" id="KW-1133">Transmembrane helix</keyword>
<dbReference type="PROSITE" id="PS00211">
    <property type="entry name" value="ABC_TRANSPORTER_1"/>
    <property type="match status" value="1"/>
</dbReference>
<keyword evidence="5" id="KW-0067">ATP-binding</keyword>
<dbReference type="GO" id="GO:0034040">
    <property type="term" value="F:ATPase-coupled lipid transmembrane transporter activity"/>
    <property type="evidence" value="ECO:0007669"/>
    <property type="project" value="TreeGrafter"/>
</dbReference>
<dbReference type="SMART" id="SM00382">
    <property type="entry name" value="AAA"/>
    <property type="match status" value="1"/>
</dbReference>
<dbReference type="PROSITE" id="PS50929">
    <property type="entry name" value="ABC_TM1F"/>
    <property type="match status" value="1"/>
</dbReference>
<keyword evidence="7 9" id="KW-0472">Membrane</keyword>
<dbReference type="AlphaFoldDB" id="A0A512NIT3"/>
<feature type="transmembrane region" description="Helical" evidence="9">
    <location>
        <begin position="257"/>
        <end position="275"/>
    </location>
</feature>
<reference evidence="12 13" key="1">
    <citation type="submission" date="2019-07" db="EMBL/GenBank/DDBJ databases">
        <title>Whole genome shotgun sequence of Reyranella soli NBRC 108950.</title>
        <authorList>
            <person name="Hosoyama A."/>
            <person name="Uohara A."/>
            <person name="Ohji S."/>
            <person name="Ichikawa N."/>
        </authorList>
    </citation>
    <scope>NUCLEOTIDE SEQUENCE [LARGE SCALE GENOMIC DNA]</scope>
    <source>
        <strain evidence="12 13">NBRC 108950</strain>
    </source>
</reference>
<dbReference type="InterPro" id="IPR003439">
    <property type="entry name" value="ABC_transporter-like_ATP-bd"/>
</dbReference>
<feature type="domain" description="ABC transmembrane type-1" evidence="11">
    <location>
        <begin position="35"/>
        <end position="310"/>
    </location>
</feature>
<protein>
    <submittedName>
        <fullName evidence="12">Peptidase</fullName>
    </submittedName>
</protein>
<evidence type="ECO:0000256" key="4">
    <source>
        <dbReference type="ARBA" id="ARBA00022741"/>
    </source>
</evidence>
<evidence type="ECO:0000313" key="12">
    <source>
        <dbReference type="EMBL" id="GEP58863.1"/>
    </source>
</evidence>
<dbReference type="RefSeq" id="WP_147154251.1">
    <property type="nucleotide sequence ID" value="NZ_BKAJ01000112.1"/>
</dbReference>
<dbReference type="Pfam" id="PF00664">
    <property type="entry name" value="ABC_membrane"/>
    <property type="match status" value="1"/>
</dbReference>
<dbReference type="Gene3D" id="1.20.1560.10">
    <property type="entry name" value="ABC transporter type 1, transmembrane domain"/>
    <property type="match status" value="1"/>
</dbReference>
<dbReference type="GO" id="GO:0030256">
    <property type="term" value="C:type I protein secretion system complex"/>
    <property type="evidence" value="ECO:0007669"/>
    <property type="project" value="InterPro"/>
</dbReference>
<dbReference type="InterPro" id="IPR003593">
    <property type="entry name" value="AAA+_ATPase"/>
</dbReference>
<evidence type="ECO:0000259" key="10">
    <source>
        <dbReference type="PROSITE" id="PS50893"/>
    </source>
</evidence>
<evidence type="ECO:0000313" key="13">
    <source>
        <dbReference type="Proteomes" id="UP000321058"/>
    </source>
</evidence>
<evidence type="ECO:0000256" key="1">
    <source>
        <dbReference type="ARBA" id="ARBA00004651"/>
    </source>
</evidence>
<accession>A0A512NIT3</accession>
<proteinExistence type="inferred from homology"/>
<organism evidence="12 13">
    <name type="scientific">Reyranella soli</name>
    <dbReference type="NCBI Taxonomy" id="1230389"/>
    <lineage>
        <taxon>Bacteria</taxon>
        <taxon>Pseudomonadati</taxon>
        <taxon>Pseudomonadota</taxon>
        <taxon>Alphaproteobacteria</taxon>
        <taxon>Hyphomicrobiales</taxon>
        <taxon>Reyranellaceae</taxon>
        <taxon>Reyranella</taxon>
    </lineage>
</organism>
<comment type="caution">
    <text evidence="12">The sequence shown here is derived from an EMBL/GenBank/DDBJ whole genome shotgun (WGS) entry which is preliminary data.</text>
</comment>
<sequence>MPLRSSDRRPSTDHRSTDRTELAEAIWACRSAFGVCALFSLMINLLMLVSPIYMLQVYDRVLTTGSIETLVMLTLMATVGLAVMCALDTLRTSVTIRIGCWLNEQLGPAYLACGVRGRLIGESAGVEHLRDISQIQNFVATQGLTAFFDAPWVPIFVGLIWILHPLLGSVAVGAAVVLFLLSIANEFATRKATETSNKKQIEATLLADVTIRNAEIVQAMHMLRAMTRRWASINGAVVEGTRKAGDIGGYVLAMTKFVRFFVQVAILGVGAWLVVRSELTSGSMIAASILLGRALAPVELAISMWRNFMGARFSYDRLKTAIDANPPPPTRTLLPTPKGKVEVADLTYLTPVTAHLILSQVSCAVEPGEALAIIGPSGAGKSTLCRLMVGLAVPNVGEIRLDGSPIHHWDSEQIGRHIGFLPQDVELFPGTVRDNIARMQEADDAAVVKAAQLAHAHDMIQHFPQGYDTPIGDGGVRLSGGQRQRIGLARAVFGNPRFIVLDEPNANLDQAGEAALAEAIDNLKRAAVALVIVGHRPSTLSVADKVLFLQGGRAVMFGERDHVLEALKAKATEPLPTDGGEKAPRRLSPGGTVPASGANSNTKAMAEAS</sequence>
<dbReference type="InterPro" id="IPR036640">
    <property type="entry name" value="ABC1_TM_sf"/>
</dbReference>
<name>A0A512NIT3_9HYPH</name>
<dbReference type="OrthoDB" id="5288404at2"/>
<feature type="transmembrane region" description="Helical" evidence="9">
    <location>
        <begin position="169"/>
        <end position="188"/>
    </location>
</feature>
<evidence type="ECO:0000256" key="5">
    <source>
        <dbReference type="ARBA" id="ARBA00022840"/>
    </source>
</evidence>
<dbReference type="InterPro" id="IPR010128">
    <property type="entry name" value="ATPase_T1SS_PrtD-like"/>
</dbReference>
<dbReference type="Proteomes" id="UP000321058">
    <property type="component" value="Unassembled WGS sequence"/>
</dbReference>
<dbReference type="PANTHER" id="PTHR24221">
    <property type="entry name" value="ATP-BINDING CASSETTE SUB-FAMILY B"/>
    <property type="match status" value="1"/>
</dbReference>
<comment type="subcellular location">
    <subcellularLocation>
        <location evidence="1">Cell membrane</location>
        <topology evidence="1">Multi-pass membrane protein</topology>
    </subcellularLocation>
</comment>
<dbReference type="GO" id="GO:0140359">
    <property type="term" value="F:ABC-type transporter activity"/>
    <property type="evidence" value="ECO:0007669"/>
    <property type="project" value="InterPro"/>
</dbReference>
<comment type="similarity">
    <text evidence="2">Belongs to the ABC transporter superfamily.</text>
</comment>
<evidence type="ECO:0000256" key="8">
    <source>
        <dbReference type="SAM" id="MobiDB-lite"/>
    </source>
</evidence>
<evidence type="ECO:0000256" key="3">
    <source>
        <dbReference type="ARBA" id="ARBA00022692"/>
    </source>
</evidence>
<feature type="transmembrane region" description="Helical" evidence="9">
    <location>
        <begin position="138"/>
        <end position="163"/>
    </location>
</feature>
<dbReference type="Gene3D" id="3.40.50.300">
    <property type="entry name" value="P-loop containing nucleotide triphosphate hydrolases"/>
    <property type="match status" value="1"/>
</dbReference>
<feature type="region of interest" description="Disordered" evidence="8">
    <location>
        <begin position="571"/>
        <end position="609"/>
    </location>
</feature>
<dbReference type="PANTHER" id="PTHR24221:SF248">
    <property type="entry name" value="ABC TRANSPORTER TRANSMEMBRANE REGION"/>
    <property type="match status" value="1"/>
</dbReference>
<dbReference type="GO" id="GO:0030253">
    <property type="term" value="P:protein secretion by the type I secretion system"/>
    <property type="evidence" value="ECO:0007669"/>
    <property type="project" value="InterPro"/>
</dbReference>